<dbReference type="Pfam" id="PF09704">
    <property type="entry name" value="Cas_Cas5d"/>
    <property type="match status" value="1"/>
</dbReference>
<dbReference type="EMBL" id="LRRD01000061">
    <property type="protein sequence ID" value="KXW57426.1"/>
    <property type="molecule type" value="Genomic_DNA"/>
</dbReference>
<dbReference type="InterPro" id="IPR010147">
    <property type="entry name" value="CRISPR-assoc_prot_CasD"/>
</dbReference>
<proteinExistence type="predicted"/>
<gene>
    <name evidence="1" type="ORF">FEMY_20460</name>
</gene>
<dbReference type="GO" id="GO:0051607">
    <property type="term" value="P:defense response to virus"/>
    <property type="evidence" value="ECO:0007669"/>
    <property type="project" value="InterPro"/>
</dbReference>
<dbReference type="GO" id="GO:0003723">
    <property type="term" value="F:RNA binding"/>
    <property type="evidence" value="ECO:0007669"/>
    <property type="project" value="InterPro"/>
</dbReference>
<dbReference type="Gene3D" id="3.30.70.2660">
    <property type="match status" value="1"/>
</dbReference>
<evidence type="ECO:0000313" key="1">
    <source>
        <dbReference type="EMBL" id="KXW57426.1"/>
    </source>
</evidence>
<dbReference type="STRING" id="1789004.FEMY_20460"/>
<name>A0A149VW70_9PROT</name>
<organism evidence="1 2">
    <name type="scientific">Ferrovum myxofaciens</name>
    <dbReference type="NCBI Taxonomy" id="416213"/>
    <lineage>
        <taxon>Bacteria</taxon>
        <taxon>Pseudomonadati</taxon>
        <taxon>Pseudomonadota</taxon>
        <taxon>Betaproteobacteria</taxon>
        <taxon>Ferrovales</taxon>
        <taxon>Ferrovaceae</taxon>
        <taxon>Ferrovum</taxon>
    </lineage>
</organism>
<dbReference type="PATRIC" id="fig|1789004.3.peg.2114"/>
<dbReference type="InterPro" id="IPR021124">
    <property type="entry name" value="CRISPR-assoc_prot_Cas5"/>
</dbReference>
<dbReference type="CDD" id="cd09645">
    <property type="entry name" value="Cas5_I-E"/>
    <property type="match status" value="1"/>
</dbReference>
<dbReference type="Proteomes" id="UP000075653">
    <property type="component" value="Unassembled WGS sequence"/>
</dbReference>
<evidence type="ECO:0000313" key="2">
    <source>
        <dbReference type="Proteomes" id="UP000075653"/>
    </source>
</evidence>
<keyword evidence="2" id="KW-1185">Reference proteome</keyword>
<dbReference type="GO" id="GO:0043571">
    <property type="term" value="P:maintenance of CRISPR repeat elements"/>
    <property type="evidence" value="ECO:0007669"/>
    <property type="project" value="InterPro"/>
</dbReference>
<accession>A0A149VW70</accession>
<sequence>MPRHLLLRLEAPLIAFGGETIDNFGVIRDFPALSMLTGLFANALGWRREDCELHDRLQSRLLIGSRLNTPIQRLREYQTAQLFEKDQGWTTFSAPEGRASSPSYSMQADGRKSLTWQRYRDYHASLNVLVALRLEPSDDAPTLDDLAVALDHPARPLFIGRKPCLPSKRIFAGWQEADNVLHALQLAHLPQTDGKQSLRMQWPDGEGSLVGDCMIDLCDERNWTSGVHGGWRPVREGSFIPQGAQT</sequence>
<reference evidence="1 2" key="1">
    <citation type="submission" date="2016-01" db="EMBL/GenBank/DDBJ databases">
        <title>Genome sequence of the acidophilic iron oxidising Ferrovum strain Z-31.</title>
        <authorList>
            <person name="Poehlein A."/>
            <person name="Ullrich S.R."/>
            <person name="Schloemann M."/>
            <person name="Muehling M."/>
            <person name="Daniel R."/>
        </authorList>
    </citation>
    <scope>NUCLEOTIDE SEQUENCE [LARGE SCALE GENOMIC DNA]</scope>
    <source>
        <strain evidence="1 2">Z-31</strain>
    </source>
</reference>
<dbReference type="RefSeq" id="WP_062188432.1">
    <property type="nucleotide sequence ID" value="NZ_LRRD01000061.1"/>
</dbReference>
<protein>
    <submittedName>
        <fullName evidence="1">CRISPR-associated protein (Cas_Cas5)</fullName>
    </submittedName>
</protein>
<comment type="caution">
    <text evidence="1">The sequence shown here is derived from an EMBL/GenBank/DDBJ whole genome shotgun (WGS) entry which is preliminary data.</text>
</comment>
<dbReference type="AlphaFoldDB" id="A0A149VW70"/>
<dbReference type="NCBIfam" id="TIGR01868">
    <property type="entry name" value="casD_Cas5e"/>
    <property type="match status" value="1"/>
</dbReference>